<evidence type="ECO:0000256" key="1">
    <source>
        <dbReference type="ARBA" id="ARBA00004116"/>
    </source>
</evidence>
<dbReference type="GO" id="GO:0012505">
    <property type="term" value="C:endomembrane system"/>
    <property type="evidence" value="ECO:0007669"/>
    <property type="project" value="TreeGrafter"/>
</dbReference>
<proteinExistence type="inferred from homology"/>
<dbReference type="GO" id="GO:0016787">
    <property type="term" value="F:hydrolase activity"/>
    <property type="evidence" value="ECO:0007669"/>
    <property type="project" value="TreeGrafter"/>
</dbReference>
<keyword evidence="10" id="KW-1185">Reference proteome</keyword>
<dbReference type="FunFam" id="2.120.10.30:FF:000073">
    <property type="entry name" value="Protein STRICTOSIDINE SYNTHASE-LIKE 6"/>
    <property type="match status" value="1"/>
</dbReference>
<dbReference type="GO" id="GO:0009753">
    <property type="term" value="P:response to jasmonic acid"/>
    <property type="evidence" value="ECO:0007669"/>
    <property type="project" value="UniProtKB-ARBA"/>
</dbReference>
<dbReference type="Proteomes" id="UP000467840">
    <property type="component" value="Chromosome 9"/>
</dbReference>
<evidence type="ECO:0000313" key="10">
    <source>
        <dbReference type="Proteomes" id="UP000467840"/>
    </source>
</evidence>
<evidence type="ECO:0000256" key="4">
    <source>
        <dbReference type="ARBA" id="ARBA00022554"/>
    </source>
</evidence>
<keyword evidence="7" id="KW-0812">Transmembrane</keyword>
<reference evidence="9 10" key="1">
    <citation type="journal article" date="2020" name="Mol. Plant">
        <title>The Chromosome-Based Rubber Tree Genome Provides New Insights into Spurge Genome Evolution and Rubber Biosynthesis.</title>
        <authorList>
            <person name="Liu J."/>
            <person name="Shi C."/>
            <person name="Shi C.C."/>
            <person name="Li W."/>
            <person name="Zhang Q.J."/>
            <person name="Zhang Y."/>
            <person name="Li K."/>
            <person name="Lu H.F."/>
            <person name="Shi C."/>
            <person name="Zhu S.T."/>
            <person name="Xiao Z.Y."/>
            <person name="Nan H."/>
            <person name="Yue Y."/>
            <person name="Zhu X.G."/>
            <person name="Wu Y."/>
            <person name="Hong X.N."/>
            <person name="Fan G.Y."/>
            <person name="Tong Y."/>
            <person name="Zhang D."/>
            <person name="Mao C.L."/>
            <person name="Liu Y.L."/>
            <person name="Hao S.J."/>
            <person name="Liu W.Q."/>
            <person name="Lv M.Q."/>
            <person name="Zhang H.B."/>
            <person name="Liu Y."/>
            <person name="Hu-Tang G.R."/>
            <person name="Wang J.P."/>
            <person name="Wang J.H."/>
            <person name="Sun Y.H."/>
            <person name="Ni S.B."/>
            <person name="Chen W.B."/>
            <person name="Zhang X.C."/>
            <person name="Jiao Y.N."/>
            <person name="Eichler E.E."/>
            <person name="Li G.H."/>
            <person name="Liu X."/>
            <person name="Gao L.Z."/>
        </authorList>
    </citation>
    <scope>NUCLEOTIDE SEQUENCE [LARGE SCALE GENOMIC DNA]</scope>
    <source>
        <strain evidence="10">cv. GT1</strain>
        <tissue evidence="9">Leaf</tissue>
    </source>
</reference>
<keyword evidence="7" id="KW-0472">Membrane</keyword>
<evidence type="ECO:0000256" key="6">
    <source>
        <dbReference type="ARBA" id="ARBA00023180"/>
    </source>
</evidence>
<accession>A0A6A6LZ84</accession>
<keyword evidence="5" id="KW-0732">Signal</keyword>
<dbReference type="PANTHER" id="PTHR10426:SF88">
    <property type="entry name" value="ADIPOCYTE PLASMA MEMBRANE-ASSOCIATED PROTEIN HEMOMUCIN-RELATED"/>
    <property type="match status" value="1"/>
</dbReference>
<dbReference type="InterPro" id="IPR011042">
    <property type="entry name" value="6-blade_b-propeller_TolB-like"/>
</dbReference>
<dbReference type="AlphaFoldDB" id="A0A6A6LZ84"/>
<dbReference type="SUPFAM" id="SSF63829">
    <property type="entry name" value="Calcium-dependent phosphotriesterase"/>
    <property type="match status" value="1"/>
</dbReference>
<evidence type="ECO:0000259" key="8">
    <source>
        <dbReference type="Pfam" id="PF03088"/>
    </source>
</evidence>
<keyword evidence="7" id="KW-1133">Transmembrane helix</keyword>
<dbReference type="Pfam" id="PF03088">
    <property type="entry name" value="Str_synth"/>
    <property type="match status" value="1"/>
</dbReference>
<evidence type="ECO:0000313" key="9">
    <source>
        <dbReference type="EMBL" id="KAF2306334.1"/>
    </source>
</evidence>
<evidence type="ECO:0000256" key="2">
    <source>
        <dbReference type="ARBA" id="ARBA00009191"/>
    </source>
</evidence>
<evidence type="ECO:0000256" key="5">
    <source>
        <dbReference type="ARBA" id="ARBA00022729"/>
    </source>
</evidence>
<organism evidence="9 10">
    <name type="scientific">Hevea brasiliensis</name>
    <name type="common">Para rubber tree</name>
    <name type="synonym">Siphonia brasiliensis</name>
    <dbReference type="NCBI Taxonomy" id="3981"/>
    <lineage>
        <taxon>Eukaryota</taxon>
        <taxon>Viridiplantae</taxon>
        <taxon>Streptophyta</taxon>
        <taxon>Embryophyta</taxon>
        <taxon>Tracheophyta</taxon>
        <taxon>Spermatophyta</taxon>
        <taxon>Magnoliopsida</taxon>
        <taxon>eudicotyledons</taxon>
        <taxon>Gunneridae</taxon>
        <taxon>Pentapetalae</taxon>
        <taxon>rosids</taxon>
        <taxon>fabids</taxon>
        <taxon>Malpighiales</taxon>
        <taxon>Euphorbiaceae</taxon>
        <taxon>Crotonoideae</taxon>
        <taxon>Micrandreae</taxon>
        <taxon>Hevea</taxon>
    </lineage>
</organism>
<comment type="similarity">
    <text evidence="2">Belongs to the strictosidine synthase family.</text>
</comment>
<feature type="domain" description="Strictosidine synthase conserved region" evidence="8">
    <location>
        <begin position="174"/>
        <end position="260"/>
    </location>
</feature>
<sequence>MFPQNNQSHSVSRTTRASSWPFYTIVFSLLAPVLASILVFHLDSFDPAPFPNHELTHHLPEPSMKNGRLLQGSEFLGVGLLQGPEDIAYDSKSGVIYTTCADGWIKRVTVNDSVSDAVVENWVNTGGRPLGVVLGRNSDVIVADAYKGLLKISENGEVEMLTDEAEGIKFKITDGVDIADDGTIYFTDASHKYNLHDFMWDILEGKPHGRLLSYDPATKETKILVSDLYFANGLAISPDQECLIYCETAMRRCKRYYIRGNRRGQTEKFVDMPGIPDNIHYDGDGHFWIASATEITLFWKMAFRYPVIRKVAGIILKHIGELETNKNGGVFVVDLKGKLISQYHDPRLMLITSGVKIGTHLYCGSIIYPHIIRLNLAKYPAVHVTK</sequence>
<keyword evidence="6" id="KW-0325">Glycoprotein</keyword>
<dbReference type="EMBL" id="JAAGAX010000008">
    <property type="protein sequence ID" value="KAF2306334.1"/>
    <property type="molecule type" value="Genomic_DNA"/>
</dbReference>
<name>A0A6A6LZ84_HEVBR</name>
<evidence type="ECO:0000256" key="7">
    <source>
        <dbReference type="SAM" id="Phobius"/>
    </source>
</evidence>
<keyword evidence="3" id="KW-0597">Phosphoprotein</keyword>
<protein>
    <recommendedName>
        <fullName evidence="8">Strictosidine synthase conserved region domain-containing protein</fullName>
    </recommendedName>
</protein>
<gene>
    <name evidence="9" type="ORF">GH714_016503</name>
</gene>
<dbReference type="Gene3D" id="2.120.10.30">
    <property type="entry name" value="TolB, C-terminal domain"/>
    <property type="match status" value="1"/>
</dbReference>
<dbReference type="GO" id="GO:0005773">
    <property type="term" value="C:vacuole"/>
    <property type="evidence" value="ECO:0007669"/>
    <property type="project" value="UniProtKB-SubCell"/>
</dbReference>
<dbReference type="PANTHER" id="PTHR10426">
    <property type="entry name" value="STRICTOSIDINE SYNTHASE-RELATED"/>
    <property type="match status" value="1"/>
</dbReference>
<comment type="subcellular location">
    <subcellularLocation>
        <location evidence="1">Vacuole</location>
    </subcellularLocation>
</comment>
<feature type="transmembrane region" description="Helical" evidence="7">
    <location>
        <begin position="20"/>
        <end position="42"/>
    </location>
</feature>
<dbReference type="InterPro" id="IPR018119">
    <property type="entry name" value="Strictosidine_synth_cons-reg"/>
</dbReference>
<dbReference type="Pfam" id="PF20067">
    <property type="entry name" value="SSL_N"/>
    <property type="match status" value="1"/>
</dbReference>
<evidence type="ECO:0000256" key="3">
    <source>
        <dbReference type="ARBA" id="ARBA00022553"/>
    </source>
</evidence>
<keyword evidence="4" id="KW-0926">Vacuole</keyword>
<comment type="caution">
    <text evidence="9">The sequence shown here is derived from an EMBL/GenBank/DDBJ whole genome shotgun (WGS) entry which is preliminary data.</text>
</comment>